<reference evidence="2" key="1">
    <citation type="submission" date="2023-04" db="EMBL/GenBank/DDBJ databases">
        <title>Chromosome-level genome of Chaenocephalus aceratus.</title>
        <authorList>
            <person name="Park H."/>
        </authorList>
    </citation>
    <scope>NUCLEOTIDE SEQUENCE</scope>
    <source>
        <strain evidence="2">DE</strain>
        <tissue evidence="2">Muscle</tissue>
    </source>
</reference>
<dbReference type="InterPro" id="IPR013783">
    <property type="entry name" value="Ig-like_fold"/>
</dbReference>
<dbReference type="InterPro" id="IPR036179">
    <property type="entry name" value="Ig-like_dom_sf"/>
</dbReference>
<protein>
    <submittedName>
        <fullName evidence="2">DNA polymerase epsilon catalytic subunit A</fullName>
    </submittedName>
</protein>
<dbReference type="Gene3D" id="2.60.40.10">
    <property type="entry name" value="Immunoglobulins"/>
    <property type="match status" value="1"/>
</dbReference>
<keyword evidence="1" id="KW-0732">Signal</keyword>
<accession>A0AAD9BU60</accession>
<feature type="signal peptide" evidence="1">
    <location>
        <begin position="1"/>
        <end position="24"/>
    </location>
</feature>
<evidence type="ECO:0000256" key="1">
    <source>
        <dbReference type="SAM" id="SignalP"/>
    </source>
</evidence>
<name>A0AAD9BU60_DISEL</name>
<proteinExistence type="predicted"/>
<organism evidence="2 3">
    <name type="scientific">Dissostichus eleginoides</name>
    <name type="common">Patagonian toothfish</name>
    <name type="synonym">Dissostichus amissus</name>
    <dbReference type="NCBI Taxonomy" id="100907"/>
    <lineage>
        <taxon>Eukaryota</taxon>
        <taxon>Metazoa</taxon>
        <taxon>Chordata</taxon>
        <taxon>Craniata</taxon>
        <taxon>Vertebrata</taxon>
        <taxon>Euteleostomi</taxon>
        <taxon>Actinopterygii</taxon>
        <taxon>Neopterygii</taxon>
        <taxon>Teleostei</taxon>
        <taxon>Neoteleostei</taxon>
        <taxon>Acanthomorphata</taxon>
        <taxon>Eupercaria</taxon>
        <taxon>Perciformes</taxon>
        <taxon>Notothenioidei</taxon>
        <taxon>Nototheniidae</taxon>
        <taxon>Dissostichus</taxon>
    </lineage>
</organism>
<dbReference type="SUPFAM" id="SSF48726">
    <property type="entry name" value="Immunoglobulin"/>
    <property type="match status" value="1"/>
</dbReference>
<sequence length="93" mass="10689">MDELKRIKMSSLLILLLQFTVTEHQVNDEVTLRCSVTRSGRRRLKVKWLLQGQDVDKDNSDIKTSQSYCSASVRYDVDDGTVNYENIRPPDGV</sequence>
<gene>
    <name evidence="2" type="ORF">KUDE01_013579</name>
</gene>
<evidence type="ECO:0000313" key="3">
    <source>
        <dbReference type="Proteomes" id="UP001228049"/>
    </source>
</evidence>
<comment type="caution">
    <text evidence="2">The sequence shown here is derived from an EMBL/GenBank/DDBJ whole genome shotgun (WGS) entry which is preliminary data.</text>
</comment>
<evidence type="ECO:0000313" key="2">
    <source>
        <dbReference type="EMBL" id="KAK1888901.1"/>
    </source>
</evidence>
<feature type="chain" id="PRO_5041907656" evidence="1">
    <location>
        <begin position="25"/>
        <end position="93"/>
    </location>
</feature>
<dbReference type="EMBL" id="JASDAP010000017">
    <property type="protein sequence ID" value="KAK1888901.1"/>
    <property type="molecule type" value="Genomic_DNA"/>
</dbReference>
<keyword evidence="3" id="KW-1185">Reference proteome</keyword>
<dbReference type="Proteomes" id="UP001228049">
    <property type="component" value="Unassembled WGS sequence"/>
</dbReference>
<dbReference type="AlphaFoldDB" id="A0AAD9BU60"/>